<proteinExistence type="predicted"/>
<gene>
    <name evidence="1" type="ORF">I3842_06G132800</name>
</gene>
<organism evidence="1 2">
    <name type="scientific">Carya illinoinensis</name>
    <name type="common">Pecan</name>
    <dbReference type="NCBI Taxonomy" id="32201"/>
    <lineage>
        <taxon>Eukaryota</taxon>
        <taxon>Viridiplantae</taxon>
        <taxon>Streptophyta</taxon>
        <taxon>Embryophyta</taxon>
        <taxon>Tracheophyta</taxon>
        <taxon>Spermatophyta</taxon>
        <taxon>Magnoliopsida</taxon>
        <taxon>eudicotyledons</taxon>
        <taxon>Gunneridae</taxon>
        <taxon>Pentapetalae</taxon>
        <taxon>rosids</taxon>
        <taxon>fabids</taxon>
        <taxon>Fagales</taxon>
        <taxon>Juglandaceae</taxon>
        <taxon>Carya</taxon>
    </lineage>
</organism>
<evidence type="ECO:0008006" key="3">
    <source>
        <dbReference type="Google" id="ProtNLM"/>
    </source>
</evidence>
<evidence type="ECO:0000313" key="2">
    <source>
        <dbReference type="Proteomes" id="UP000811246"/>
    </source>
</evidence>
<accession>A0A922ESN5</accession>
<protein>
    <recommendedName>
        <fullName evidence="3">Retrovirus-related Pol polyprotein from transposon TNT 1-94</fullName>
    </recommendedName>
</protein>
<name>A0A922ESN5_CARIL</name>
<dbReference type="EMBL" id="CM031830">
    <property type="protein sequence ID" value="KAG6709456.1"/>
    <property type="molecule type" value="Genomic_DNA"/>
</dbReference>
<comment type="caution">
    <text evidence="1">The sequence shown here is derived from an EMBL/GenBank/DDBJ whole genome shotgun (WGS) entry which is preliminary data.</text>
</comment>
<dbReference type="OrthoDB" id="418757at2759"/>
<reference evidence="1" key="1">
    <citation type="submission" date="2021-01" db="EMBL/GenBank/DDBJ databases">
        <authorList>
            <person name="Lovell J.T."/>
            <person name="Bentley N."/>
            <person name="Bhattarai G."/>
            <person name="Jenkins J.W."/>
            <person name="Sreedasyam A."/>
            <person name="Alarcon Y."/>
            <person name="Bock C."/>
            <person name="Boston L."/>
            <person name="Carlson J."/>
            <person name="Cervantes K."/>
            <person name="Clermont K."/>
            <person name="Krom N."/>
            <person name="Kubenka K."/>
            <person name="Mamidi S."/>
            <person name="Mattison C."/>
            <person name="Monteros M."/>
            <person name="Pisani C."/>
            <person name="Plott C."/>
            <person name="Rajasekar S."/>
            <person name="Rhein H.S."/>
            <person name="Rohla C."/>
            <person name="Song M."/>
            <person name="Hilaire R.S."/>
            <person name="Shu S."/>
            <person name="Wells L."/>
            <person name="Wang X."/>
            <person name="Webber J."/>
            <person name="Heerema R.J."/>
            <person name="Klein P."/>
            <person name="Conner P."/>
            <person name="Grauke L."/>
            <person name="Grimwood J."/>
            <person name="Schmutz J."/>
            <person name="Randall J.J."/>
        </authorList>
    </citation>
    <scope>NUCLEOTIDE SEQUENCE</scope>
    <source>
        <tissue evidence="1">Leaf</tissue>
    </source>
</reference>
<dbReference type="CDD" id="cd09272">
    <property type="entry name" value="RNase_HI_RT_Ty1"/>
    <property type="match status" value="1"/>
</dbReference>
<evidence type="ECO:0000313" key="1">
    <source>
        <dbReference type="EMBL" id="KAG6709456.1"/>
    </source>
</evidence>
<dbReference type="Proteomes" id="UP000811246">
    <property type="component" value="Chromosome 6"/>
</dbReference>
<sequence>MANPGRAHWQAVKWILRYLRGISNLGLIFDRETDYNSRVVGYVDSDYTGDLDKRRSLTVYVFTLCGSAISWKATLQFTVALSTTEAKYMAATEAVKEAIWLKGLISDLRLQQDATSVFCDSQSAIHLTKNQMYHERTKHIDVRNHFLREVVTEGVLEIQNIATTKNPADMMTKPVPPYKFKLCLDLIGVRGM</sequence>
<dbReference type="AlphaFoldDB" id="A0A922ESN5"/>
<dbReference type="PANTHER" id="PTHR11439">
    <property type="entry name" value="GAG-POL-RELATED RETROTRANSPOSON"/>
    <property type="match status" value="1"/>
</dbReference>
<dbReference type="PANTHER" id="PTHR11439:SF491">
    <property type="entry name" value="INTEGRASE CATALYTIC DOMAIN-CONTAINING PROTEIN"/>
    <property type="match status" value="1"/>
</dbReference>